<keyword evidence="2" id="KW-1185">Reference proteome</keyword>
<reference evidence="2" key="1">
    <citation type="journal article" date="2022" name="J Environ Chem Eng">
        <title>Biodegradation of petroleum oil using a constructed nonpathogenic and heavy metal-tolerant bacterial consortium isolated from marine sponges.</title>
        <authorList>
            <person name="Dechsakulwatana C."/>
            <person name="Rungsihiranrut A."/>
            <person name="Muangchinda C."/>
            <person name="Ningthoujam R."/>
            <person name="Klankeo P."/>
            <person name="Pinyakong O."/>
        </authorList>
    </citation>
    <scope>NUCLEOTIDE SEQUENCE [LARGE SCALE GENOMIC DNA]</scope>
    <source>
        <strain evidence="2">MO2-4</strain>
    </source>
</reference>
<name>A0ABU4A0E6_9SPHN</name>
<dbReference type="Proteomes" id="UP001185984">
    <property type="component" value="Unassembled WGS sequence"/>
</dbReference>
<evidence type="ECO:0000313" key="1">
    <source>
        <dbReference type="EMBL" id="MDV5825249.1"/>
    </source>
</evidence>
<proteinExistence type="predicted"/>
<comment type="caution">
    <text evidence="1">The sequence shown here is derived from an EMBL/GenBank/DDBJ whole genome shotgun (WGS) entry which is preliminary data.</text>
</comment>
<sequence>MTLATYRLSDDLARRRTLYPSTIISAPSVLLIDVPAPLRGDGLGLGRYYAMILETDHEQAEAERLLDLPRPGPVAPDFFDHRPSALVSDNVLISRYEPPTTGWPWLIVCRWPDSYVSVVQDRPGCSMARGRYTTEMFTSADDAEAHSLLLLEQLAEHSELAVRMISAETLAPAGTA</sequence>
<dbReference type="EMBL" id="JAPTHD010000009">
    <property type="protein sequence ID" value="MDV5825249.1"/>
    <property type="molecule type" value="Genomic_DNA"/>
</dbReference>
<protein>
    <submittedName>
        <fullName evidence="1">Uncharacterized protein</fullName>
    </submittedName>
</protein>
<organism evidence="1 2">
    <name type="scientific">Sphingobium naphthae</name>
    <dbReference type="NCBI Taxonomy" id="1886786"/>
    <lineage>
        <taxon>Bacteria</taxon>
        <taxon>Pseudomonadati</taxon>
        <taxon>Pseudomonadota</taxon>
        <taxon>Alphaproteobacteria</taxon>
        <taxon>Sphingomonadales</taxon>
        <taxon>Sphingomonadaceae</taxon>
        <taxon>Sphingobium</taxon>
    </lineage>
</organism>
<accession>A0ABU4A0E6</accession>
<gene>
    <name evidence="1" type="ORF">O0R41_16710</name>
</gene>
<evidence type="ECO:0000313" key="2">
    <source>
        <dbReference type="Proteomes" id="UP001185984"/>
    </source>
</evidence>
<dbReference type="RefSeq" id="WP_010339756.1">
    <property type="nucleotide sequence ID" value="NZ_JAPTHD010000009.1"/>
</dbReference>